<keyword evidence="4 10" id="KW-0067">ATP-binding</keyword>
<evidence type="ECO:0000256" key="1">
    <source>
        <dbReference type="ARBA" id="ARBA00004651"/>
    </source>
</evidence>
<dbReference type="CDD" id="cd07346">
    <property type="entry name" value="ABC_6TM_exporters"/>
    <property type="match status" value="1"/>
</dbReference>
<dbReference type="Gene3D" id="1.20.1560.10">
    <property type="entry name" value="ABC transporter type 1, transmembrane domain"/>
    <property type="match status" value="1"/>
</dbReference>
<evidence type="ECO:0000256" key="4">
    <source>
        <dbReference type="ARBA" id="ARBA00022840"/>
    </source>
</evidence>
<evidence type="ECO:0000256" key="2">
    <source>
        <dbReference type="ARBA" id="ARBA00022692"/>
    </source>
</evidence>
<dbReference type="PANTHER" id="PTHR43394:SF1">
    <property type="entry name" value="ATP-BINDING CASSETTE SUB-FAMILY B MEMBER 10, MITOCHONDRIAL"/>
    <property type="match status" value="1"/>
</dbReference>
<keyword evidence="3" id="KW-0547">Nucleotide-binding</keyword>
<keyword evidence="6 7" id="KW-0472">Membrane</keyword>
<organism evidence="10 11">
    <name type="scientific">Streptosporangium jomthongense</name>
    <dbReference type="NCBI Taxonomy" id="1193683"/>
    <lineage>
        <taxon>Bacteria</taxon>
        <taxon>Bacillati</taxon>
        <taxon>Actinomycetota</taxon>
        <taxon>Actinomycetes</taxon>
        <taxon>Streptosporangiales</taxon>
        <taxon>Streptosporangiaceae</taxon>
        <taxon>Streptosporangium</taxon>
    </lineage>
</organism>
<dbReference type="Pfam" id="PF00005">
    <property type="entry name" value="ABC_tran"/>
    <property type="match status" value="1"/>
</dbReference>
<accession>A0ABV8FB86</accession>
<evidence type="ECO:0000256" key="6">
    <source>
        <dbReference type="ARBA" id="ARBA00023136"/>
    </source>
</evidence>
<dbReference type="InterPro" id="IPR039421">
    <property type="entry name" value="Type_1_exporter"/>
</dbReference>
<sequence>MSGQILPVADRAQVRAYARRLTLKYPGTLSAALGLHGLAAAAGLVVPWMLGDLVHGIKSGTGIDVTVVALAIAGFLAAQGVLVRFAVYVSSRLGEKVLAELREEFVGRVLALPLSTVERAGSGDLITRTSRDVDTLSRSVRHAVPETVIALVAFVITAGALILTGPLLVLPALLVVPLLWISTRWYLRRARDGYLRENAAYADMTEGLAETVGGARTVEALGLQERRRRRTDVDIARSWAAERYTLGLRMVWFPAVEFGYVLPIVTTLLAGGVFYIQGWVTIAQVTAATLYVQQLADPLDRLMSWVDELQVGGASMARLLGVAEVPDDREAGSEAPEGEELRAEDVRYAYREGHDVLHGVDLVVRPGERLAMVGPSGAGKSTLGRLLAGVHGPRTGSVTVGGAPLVELPLDDLRGHVALVTQEHHVFRGTLRENVLIARPDADADQVRAALEAVDAWEWAAGLPDGLDTMVGSGGEPVPPAQAQQLALARLVLADPHTLVLDEATSLIDPRAARSLERSLAAVLDGRTVIAIAHRLYTAHDADRVAVVEDGRISELGSHDELVAAGGSYAALWSSWHANGGVKENRPVRWGKEGNLRVHLPGETAPRDYSDRH</sequence>
<evidence type="ECO:0000313" key="10">
    <source>
        <dbReference type="EMBL" id="MFC3985949.1"/>
    </source>
</evidence>
<feature type="domain" description="ABC transmembrane type-1" evidence="9">
    <location>
        <begin position="38"/>
        <end position="310"/>
    </location>
</feature>
<dbReference type="RefSeq" id="WP_362776550.1">
    <property type="nucleotide sequence ID" value="NZ_JBHSBC010000049.1"/>
</dbReference>
<dbReference type="InterPro" id="IPR003439">
    <property type="entry name" value="ABC_transporter-like_ATP-bd"/>
</dbReference>
<dbReference type="PANTHER" id="PTHR43394">
    <property type="entry name" value="ATP-DEPENDENT PERMEASE MDL1, MITOCHONDRIAL"/>
    <property type="match status" value="1"/>
</dbReference>
<keyword evidence="11" id="KW-1185">Reference proteome</keyword>
<evidence type="ECO:0000256" key="5">
    <source>
        <dbReference type="ARBA" id="ARBA00022989"/>
    </source>
</evidence>
<name>A0ABV8FB86_9ACTN</name>
<dbReference type="EMBL" id="JBHSBC010000049">
    <property type="protein sequence ID" value="MFC3985949.1"/>
    <property type="molecule type" value="Genomic_DNA"/>
</dbReference>
<dbReference type="SUPFAM" id="SSF90123">
    <property type="entry name" value="ABC transporter transmembrane region"/>
    <property type="match status" value="1"/>
</dbReference>
<comment type="subcellular location">
    <subcellularLocation>
        <location evidence="1">Cell membrane</location>
        <topology evidence="1">Multi-pass membrane protein</topology>
    </subcellularLocation>
</comment>
<dbReference type="GO" id="GO:0005524">
    <property type="term" value="F:ATP binding"/>
    <property type="evidence" value="ECO:0007669"/>
    <property type="project" value="UniProtKB-KW"/>
</dbReference>
<evidence type="ECO:0000256" key="7">
    <source>
        <dbReference type="SAM" id="Phobius"/>
    </source>
</evidence>
<comment type="caution">
    <text evidence="10">The sequence shown here is derived from an EMBL/GenBank/DDBJ whole genome shotgun (WGS) entry which is preliminary data.</text>
</comment>
<feature type="transmembrane region" description="Helical" evidence="7">
    <location>
        <begin position="143"/>
        <end position="162"/>
    </location>
</feature>
<evidence type="ECO:0000313" key="11">
    <source>
        <dbReference type="Proteomes" id="UP001595698"/>
    </source>
</evidence>
<dbReference type="InterPro" id="IPR036640">
    <property type="entry name" value="ABC1_TM_sf"/>
</dbReference>
<dbReference type="InterPro" id="IPR027417">
    <property type="entry name" value="P-loop_NTPase"/>
</dbReference>
<keyword evidence="5 7" id="KW-1133">Transmembrane helix</keyword>
<evidence type="ECO:0000259" key="8">
    <source>
        <dbReference type="PROSITE" id="PS50893"/>
    </source>
</evidence>
<dbReference type="Pfam" id="PF00664">
    <property type="entry name" value="ABC_membrane"/>
    <property type="match status" value="1"/>
</dbReference>
<dbReference type="Gene3D" id="3.40.50.300">
    <property type="entry name" value="P-loop containing nucleotide triphosphate hydrolases"/>
    <property type="match status" value="1"/>
</dbReference>
<feature type="transmembrane region" description="Helical" evidence="7">
    <location>
        <begin position="251"/>
        <end position="276"/>
    </location>
</feature>
<evidence type="ECO:0000256" key="3">
    <source>
        <dbReference type="ARBA" id="ARBA00022741"/>
    </source>
</evidence>
<dbReference type="SUPFAM" id="SSF52540">
    <property type="entry name" value="P-loop containing nucleoside triphosphate hydrolases"/>
    <property type="match status" value="1"/>
</dbReference>
<gene>
    <name evidence="10" type="ORF">ACFOYY_37880</name>
</gene>
<feature type="transmembrane region" description="Helical" evidence="7">
    <location>
        <begin position="62"/>
        <end position="87"/>
    </location>
</feature>
<protein>
    <submittedName>
        <fullName evidence="10">ABC transporter ATP-binding protein</fullName>
    </submittedName>
</protein>
<feature type="transmembrane region" description="Helical" evidence="7">
    <location>
        <begin position="168"/>
        <end position="187"/>
    </location>
</feature>
<dbReference type="PROSITE" id="PS50893">
    <property type="entry name" value="ABC_TRANSPORTER_2"/>
    <property type="match status" value="1"/>
</dbReference>
<proteinExistence type="predicted"/>
<feature type="transmembrane region" description="Helical" evidence="7">
    <location>
        <begin position="29"/>
        <end position="50"/>
    </location>
</feature>
<dbReference type="InterPro" id="IPR003593">
    <property type="entry name" value="AAA+_ATPase"/>
</dbReference>
<dbReference type="InterPro" id="IPR011527">
    <property type="entry name" value="ABC1_TM_dom"/>
</dbReference>
<dbReference type="Proteomes" id="UP001595698">
    <property type="component" value="Unassembled WGS sequence"/>
</dbReference>
<dbReference type="PROSITE" id="PS50929">
    <property type="entry name" value="ABC_TM1F"/>
    <property type="match status" value="1"/>
</dbReference>
<feature type="domain" description="ABC transporter" evidence="8">
    <location>
        <begin position="341"/>
        <end position="575"/>
    </location>
</feature>
<keyword evidence="2 7" id="KW-0812">Transmembrane</keyword>
<evidence type="ECO:0000259" key="9">
    <source>
        <dbReference type="PROSITE" id="PS50929"/>
    </source>
</evidence>
<dbReference type="SMART" id="SM00382">
    <property type="entry name" value="AAA"/>
    <property type="match status" value="1"/>
</dbReference>
<reference evidence="11" key="1">
    <citation type="journal article" date="2019" name="Int. J. Syst. Evol. Microbiol.">
        <title>The Global Catalogue of Microorganisms (GCM) 10K type strain sequencing project: providing services to taxonomists for standard genome sequencing and annotation.</title>
        <authorList>
            <consortium name="The Broad Institute Genomics Platform"/>
            <consortium name="The Broad Institute Genome Sequencing Center for Infectious Disease"/>
            <person name="Wu L."/>
            <person name="Ma J."/>
        </authorList>
    </citation>
    <scope>NUCLEOTIDE SEQUENCE [LARGE SCALE GENOMIC DNA]</scope>
    <source>
        <strain evidence="11">TBRC 7912</strain>
    </source>
</reference>